<dbReference type="KEGG" id="halu:HUG12_12880"/>
<keyword evidence="1" id="KW-0812">Transmembrane</keyword>
<name>A0A7D5LCA0_9EURY</name>
<dbReference type="AlphaFoldDB" id="A0A7D5LCA0"/>
<dbReference type="EMBL" id="CP058579">
    <property type="protein sequence ID" value="QLG62569.1"/>
    <property type="molecule type" value="Genomic_DNA"/>
</dbReference>
<feature type="transmembrane region" description="Helical" evidence="1">
    <location>
        <begin position="33"/>
        <end position="54"/>
    </location>
</feature>
<gene>
    <name evidence="2" type="ORF">HUG12_12880</name>
</gene>
<dbReference type="Proteomes" id="UP000509626">
    <property type="component" value="Chromosome"/>
</dbReference>
<dbReference type="GeneID" id="56038369"/>
<keyword evidence="1" id="KW-1133">Transmembrane helix</keyword>
<organism evidence="2 3">
    <name type="scientific">Halorarum salinum</name>
    <dbReference type="NCBI Taxonomy" id="2743089"/>
    <lineage>
        <taxon>Archaea</taxon>
        <taxon>Methanobacteriati</taxon>
        <taxon>Methanobacteriota</taxon>
        <taxon>Stenosarchaea group</taxon>
        <taxon>Halobacteria</taxon>
        <taxon>Halobacteriales</taxon>
        <taxon>Haloferacaceae</taxon>
        <taxon>Halorarum</taxon>
    </lineage>
</organism>
<evidence type="ECO:0000256" key="1">
    <source>
        <dbReference type="SAM" id="Phobius"/>
    </source>
</evidence>
<evidence type="ECO:0000313" key="3">
    <source>
        <dbReference type="Proteomes" id="UP000509626"/>
    </source>
</evidence>
<keyword evidence="3" id="KW-1185">Reference proteome</keyword>
<sequence>MRLARFGVLGTLAIALLTAGALATLLLAGPSRAGVGVTLALLVVAVGAAVLWGWRTAPRRWRTRYW</sequence>
<reference evidence="2 3" key="1">
    <citation type="submission" date="2020-06" db="EMBL/GenBank/DDBJ databases">
        <title>NJ-3-1, isolated from saline soil.</title>
        <authorList>
            <person name="Cui H.L."/>
            <person name="Shi X."/>
        </authorList>
    </citation>
    <scope>NUCLEOTIDE SEQUENCE [LARGE SCALE GENOMIC DNA]</scope>
    <source>
        <strain evidence="2 3">NJ-3-1</strain>
    </source>
</reference>
<keyword evidence="1" id="KW-0472">Membrane</keyword>
<proteinExistence type="predicted"/>
<protein>
    <submittedName>
        <fullName evidence="2">Uncharacterized protein</fullName>
    </submittedName>
</protein>
<dbReference type="RefSeq" id="WP_179269154.1">
    <property type="nucleotide sequence ID" value="NZ_CP058579.1"/>
</dbReference>
<accession>A0A7D5LCA0</accession>
<evidence type="ECO:0000313" key="2">
    <source>
        <dbReference type="EMBL" id="QLG62569.1"/>
    </source>
</evidence>